<evidence type="ECO:0000259" key="14">
    <source>
        <dbReference type="SMART" id="SM01119"/>
    </source>
</evidence>
<evidence type="ECO:0000313" key="15">
    <source>
        <dbReference type="EMBL" id="CDH49676.1"/>
    </source>
</evidence>
<comment type="cofactor">
    <cofactor evidence="2">
        <name>Zn(2+)</name>
        <dbReference type="ChEBI" id="CHEBI:29105"/>
    </cofactor>
</comment>
<keyword evidence="6" id="KW-0862">Zinc</keyword>
<dbReference type="EMBL" id="CBTN010000004">
    <property type="protein sequence ID" value="CDH49676.1"/>
    <property type="molecule type" value="Genomic_DNA"/>
</dbReference>
<keyword evidence="16" id="KW-1185">Reference proteome</keyword>
<name>A0A068RL43_9FUNG</name>
<protein>
    <recommendedName>
        <fullName evidence="12">D-serine dehydratase</fullName>
        <ecNumber evidence="11">4.3.1.18</ecNumber>
    </recommendedName>
    <alternativeName>
        <fullName evidence="13">D-serine deaminase</fullName>
    </alternativeName>
</protein>
<dbReference type="InterPro" id="IPR042208">
    <property type="entry name" value="D-ser_dehydrat-like_sf"/>
</dbReference>
<reference evidence="15" key="1">
    <citation type="submission" date="2013-08" db="EMBL/GenBank/DDBJ databases">
        <title>Gene expansion shapes genome architecture in the human pathogen Lichtheimia corymbifera: an evolutionary genomics analysis in the ancient terrestrial Mucorales (Mucoromycotina).</title>
        <authorList>
            <person name="Schwartze V.U."/>
            <person name="Winter S."/>
            <person name="Shelest E."/>
            <person name="Marcet-Houben M."/>
            <person name="Horn F."/>
            <person name="Wehner S."/>
            <person name="Hoffmann K."/>
            <person name="Riege K."/>
            <person name="Sammeth M."/>
            <person name="Nowrousian M."/>
            <person name="Valiante V."/>
            <person name="Linde J."/>
            <person name="Jacobsen I.D."/>
            <person name="Marz M."/>
            <person name="Brakhage A.A."/>
            <person name="Gabaldon T."/>
            <person name="Bocker S."/>
            <person name="Voigt K."/>
        </authorList>
    </citation>
    <scope>NUCLEOTIDE SEQUENCE [LARGE SCALE GENOMIC DNA]</scope>
    <source>
        <strain evidence="15">FSU 9682</strain>
    </source>
</reference>
<evidence type="ECO:0000256" key="11">
    <source>
        <dbReference type="ARBA" id="ARBA00066349"/>
    </source>
</evidence>
<comment type="function">
    <text evidence="10">Catalyzes the conversion of D-serine to pyruvate and ammonia. May play a role in D-serine detoxification.</text>
</comment>
<evidence type="ECO:0000313" key="16">
    <source>
        <dbReference type="Proteomes" id="UP000027586"/>
    </source>
</evidence>
<evidence type="ECO:0000256" key="3">
    <source>
        <dbReference type="ARBA" id="ARBA00005323"/>
    </source>
</evidence>
<evidence type="ECO:0000256" key="8">
    <source>
        <dbReference type="ARBA" id="ARBA00023239"/>
    </source>
</evidence>
<feature type="domain" description="D-serine dehydratase-like" evidence="14">
    <location>
        <begin position="310"/>
        <end position="402"/>
    </location>
</feature>
<evidence type="ECO:0000256" key="9">
    <source>
        <dbReference type="ARBA" id="ARBA00051198"/>
    </source>
</evidence>
<dbReference type="GO" id="GO:0046872">
    <property type="term" value="F:metal ion binding"/>
    <property type="evidence" value="ECO:0007669"/>
    <property type="project" value="UniProtKB-KW"/>
</dbReference>
<comment type="similarity">
    <text evidence="3">Belongs to the DSD1 family.</text>
</comment>
<proteinExistence type="inferred from homology"/>
<dbReference type="Gene3D" id="3.20.20.10">
    <property type="entry name" value="Alanine racemase"/>
    <property type="match status" value="1"/>
</dbReference>
<keyword evidence="8" id="KW-0456">Lyase</keyword>
<dbReference type="Pfam" id="PF14031">
    <property type="entry name" value="D-ser_dehydrat"/>
    <property type="match status" value="1"/>
</dbReference>
<evidence type="ECO:0000256" key="5">
    <source>
        <dbReference type="ARBA" id="ARBA00022723"/>
    </source>
</evidence>
<dbReference type="InterPro" id="IPR026956">
    <property type="entry name" value="D-ser_dehydrat-like_dom"/>
</dbReference>
<keyword evidence="7" id="KW-0663">Pyridoxal phosphate</keyword>
<gene>
    <name evidence="15" type="ORF">LCOR_01412.1</name>
</gene>
<dbReference type="SUPFAM" id="SSF51419">
    <property type="entry name" value="PLP-binding barrel"/>
    <property type="match status" value="1"/>
</dbReference>
<evidence type="ECO:0000256" key="4">
    <source>
        <dbReference type="ARBA" id="ARBA00022575"/>
    </source>
</evidence>
<accession>A0A068RL43</accession>
<dbReference type="Gene3D" id="2.40.37.20">
    <property type="entry name" value="D-serine dehydratase-like domain"/>
    <property type="match status" value="1"/>
</dbReference>
<dbReference type="InterPro" id="IPR001608">
    <property type="entry name" value="Ala_racemase_N"/>
</dbReference>
<dbReference type="InterPro" id="IPR051466">
    <property type="entry name" value="D-amino_acid_metab_enzyme"/>
</dbReference>
<dbReference type="AlphaFoldDB" id="A0A068RL43"/>
<keyword evidence="4" id="KW-0216">Detoxification</keyword>
<sequence length="418" mass="46047">MTTAPQTFSPLLSFWPTIEQEQKKLRDNLVGKRLNELRTPALVLDRSILERNCQRLASVPSPVKVRVHVKSHKTLELTEMQLAAAKTDAVVVSTLAEAHFLVSSHLVAQNKIKQLLLGFPISPDKFAQVFQLAEKVERFQVFIDQLGTLDALDRYHAATYGPQDTSHKIDVFIKVDCGYGRAGVPLKSSLVKDDVLELAKRLSTSPYATLFGLYTHAGHSYNARSPEEAFEYLEKECESARKFRDYFNKEAGVDIPYLSIGATPTVGAVIHHGERAKKVLEGISEVHAGAYTLFDRQQAATGLCTLEDVAISVLARVTSLYPDRGTVLIDGGALAFSKDTCPQGGFGVLQSNHDIVLRSVSQEHGILQADSKSGLELAQVVRVIPNHCCLTSACHMYYLIIEGGGDTVVDVWFPVRGW</sequence>
<evidence type="ECO:0000256" key="13">
    <source>
        <dbReference type="ARBA" id="ARBA00075219"/>
    </source>
</evidence>
<dbReference type="Proteomes" id="UP000027586">
    <property type="component" value="Unassembled WGS sequence"/>
</dbReference>
<dbReference type="Pfam" id="PF01168">
    <property type="entry name" value="Ala_racemase_N"/>
    <property type="match status" value="1"/>
</dbReference>
<comment type="cofactor">
    <cofactor evidence="1">
        <name>pyridoxal 5'-phosphate</name>
        <dbReference type="ChEBI" id="CHEBI:597326"/>
    </cofactor>
</comment>
<dbReference type="OrthoDB" id="20198at2759"/>
<dbReference type="EC" id="4.3.1.18" evidence="11"/>
<evidence type="ECO:0000256" key="7">
    <source>
        <dbReference type="ARBA" id="ARBA00022898"/>
    </source>
</evidence>
<dbReference type="STRING" id="1263082.A0A068RL43"/>
<dbReference type="GO" id="GO:0008721">
    <property type="term" value="F:D-serine ammonia-lyase activity"/>
    <property type="evidence" value="ECO:0007669"/>
    <property type="project" value="UniProtKB-EC"/>
</dbReference>
<comment type="catalytic activity">
    <reaction evidence="9">
        <text>D-serine = pyruvate + NH4(+)</text>
        <dbReference type="Rhea" id="RHEA:13977"/>
        <dbReference type="ChEBI" id="CHEBI:15361"/>
        <dbReference type="ChEBI" id="CHEBI:28938"/>
        <dbReference type="ChEBI" id="CHEBI:35247"/>
        <dbReference type="EC" id="4.3.1.18"/>
    </reaction>
    <physiologicalReaction direction="left-to-right" evidence="9">
        <dbReference type="Rhea" id="RHEA:13978"/>
    </physiologicalReaction>
</comment>
<organism evidence="15 16">
    <name type="scientific">Lichtheimia corymbifera JMRC:FSU:9682</name>
    <dbReference type="NCBI Taxonomy" id="1263082"/>
    <lineage>
        <taxon>Eukaryota</taxon>
        <taxon>Fungi</taxon>
        <taxon>Fungi incertae sedis</taxon>
        <taxon>Mucoromycota</taxon>
        <taxon>Mucoromycotina</taxon>
        <taxon>Mucoromycetes</taxon>
        <taxon>Mucorales</taxon>
        <taxon>Lichtheimiaceae</taxon>
        <taxon>Lichtheimia</taxon>
    </lineage>
</organism>
<evidence type="ECO:0000256" key="6">
    <source>
        <dbReference type="ARBA" id="ARBA00022833"/>
    </source>
</evidence>
<dbReference type="GO" id="GO:0009636">
    <property type="term" value="P:response to toxic substance"/>
    <property type="evidence" value="ECO:0007669"/>
    <property type="project" value="UniProtKB-KW"/>
</dbReference>
<keyword evidence="5" id="KW-0479">Metal-binding</keyword>
<dbReference type="PANTHER" id="PTHR28004:SF2">
    <property type="entry name" value="D-SERINE DEHYDRATASE"/>
    <property type="match status" value="1"/>
</dbReference>
<evidence type="ECO:0000256" key="1">
    <source>
        <dbReference type="ARBA" id="ARBA00001933"/>
    </source>
</evidence>
<evidence type="ECO:0000256" key="12">
    <source>
        <dbReference type="ARBA" id="ARBA00069616"/>
    </source>
</evidence>
<evidence type="ECO:0000256" key="2">
    <source>
        <dbReference type="ARBA" id="ARBA00001947"/>
    </source>
</evidence>
<evidence type="ECO:0000256" key="10">
    <source>
        <dbReference type="ARBA" id="ARBA00055764"/>
    </source>
</evidence>
<dbReference type="FunFam" id="3.20.20.10:FF:000016">
    <property type="entry name" value="D-serine dehydratase"/>
    <property type="match status" value="1"/>
</dbReference>
<dbReference type="GO" id="GO:0036088">
    <property type="term" value="P:D-serine catabolic process"/>
    <property type="evidence" value="ECO:0007669"/>
    <property type="project" value="TreeGrafter"/>
</dbReference>
<dbReference type="InterPro" id="IPR029066">
    <property type="entry name" value="PLP-binding_barrel"/>
</dbReference>
<dbReference type="PANTHER" id="PTHR28004">
    <property type="entry name" value="ZGC:162816-RELATED"/>
    <property type="match status" value="1"/>
</dbReference>
<dbReference type="SMART" id="SM01119">
    <property type="entry name" value="D-ser_dehydrat"/>
    <property type="match status" value="1"/>
</dbReference>
<comment type="caution">
    <text evidence="15">The sequence shown here is derived from an EMBL/GenBank/DDBJ whole genome shotgun (WGS) entry which is preliminary data.</text>
</comment>
<dbReference type="VEuPathDB" id="FungiDB:LCOR_01412.1"/>